<evidence type="ECO:0000256" key="1">
    <source>
        <dbReference type="ARBA" id="ARBA00008857"/>
    </source>
</evidence>
<sequence length="363" mass="41066">MATRKKKPGIPGIKRYFEPKSGNWYSYHRKTGRRIEAEYGTADFVAEVARINEEVAKAATGNAKAGTLGALITMYRATAMPLLATRTRTDYQKVFDYLKPMRDQPLAAFTSGAIVKIRDKAYAKHKRRFANYVVAVFSIIFEFAREREMVSTNPVIRTVKKIRRPKGMADANRAWSQAEREAVMSAAPIHLKVPIALAMYVGLREGDVLRMTWARYNGHDISTTTSKAGTFVWWRCPVALREILDEAPHFDEVPEIAATSRGTAWTESGFRASWRKFRMALEQKGLVQPGLTIHGLRHTVATTLREQGFDTRTIADALGQKTEIMAAHYSKNADLKNKMATVTDAMDRLHQNEQEQKLSRRIV</sequence>
<keyword evidence="8" id="KW-1185">Reference proteome</keyword>
<dbReference type="Proteomes" id="UP000184533">
    <property type="component" value="Unassembled WGS sequence"/>
</dbReference>
<keyword evidence="2" id="KW-0229">DNA integration</keyword>
<dbReference type="EMBL" id="LAJF01000036">
    <property type="protein sequence ID" value="KKB86444.1"/>
    <property type="molecule type" value="Genomic_DNA"/>
</dbReference>
<evidence type="ECO:0000256" key="2">
    <source>
        <dbReference type="ARBA" id="ARBA00022908"/>
    </source>
</evidence>
<dbReference type="Pfam" id="PF00589">
    <property type="entry name" value="Phage_integrase"/>
    <property type="match status" value="1"/>
</dbReference>
<dbReference type="GO" id="GO:0006310">
    <property type="term" value="P:DNA recombination"/>
    <property type="evidence" value="ECO:0007669"/>
    <property type="project" value="UniProtKB-KW"/>
</dbReference>
<dbReference type="InterPro" id="IPR010998">
    <property type="entry name" value="Integrase_recombinase_N"/>
</dbReference>
<accession>A0A0F5LW73</accession>
<evidence type="ECO:0000259" key="5">
    <source>
        <dbReference type="PROSITE" id="PS51898"/>
    </source>
</evidence>
<proteinExistence type="inferred from homology"/>
<organism evidence="6 8">
    <name type="scientific">Devosia limi DSM 17137</name>
    <dbReference type="NCBI Taxonomy" id="1121477"/>
    <lineage>
        <taxon>Bacteria</taxon>
        <taxon>Pseudomonadati</taxon>
        <taxon>Pseudomonadota</taxon>
        <taxon>Alphaproteobacteria</taxon>
        <taxon>Hyphomicrobiales</taxon>
        <taxon>Devosiaceae</taxon>
        <taxon>Devosia</taxon>
    </lineage>
</organism>
<dbReference type="Gene3D" id="1.10.150.130">
    <property type="match status" value="1"/>
</dbReference>
<evidence type="ECO:0000313" key="9">
    <source>
        <dbReference type="Proteomes" id="UP000184533"/>
    </source>
</evidence>
<dbReference type="RefSeq" id="WP_046133773.1">
    <property type="nucleotide sequence ID" value="NZ_FQVC01000003.1"/>
</dbReference>
<feature type="domain" description="Tyr recombinase" evidence="5">
    <location>
        <begin position="170"/>
        <end position="344"/>
    </location>
</feature>
<dbReference type="SUPFAM" id="SSF56349">
    <property type="entry name" value="DNA breaking-rejoining enzymes"/>
    <property type="match status" value="1"/>
</dbReference>
<dbReference type="STRING" id="1121477.SAMN02745223_01328"/>
<comment type="similarity">
    <text evidence="1">Belongs to the 'phage' integrase family.</text>
</comment>
<keyword evidence="4" id="KW-0233">DNA recombination</keyword>
<dbReference type="OrthoDB" id="8201432at2"/>
<dbReference type="InterPro" id="IPR050808">
    <property type="entry name" value="Phage_Integrase"/>
</dbReference>
<reference evidence="7 9" key="2">
    <citation type="submission" date="2016-11" db="EMBL/GenBank/DDBJ databases">
        <authorList>
            <person name="Jaros S."/>
            <person name="Januszkiewicz K."/>
            <person name="Wedrychowicz H."/>
        </authorList>
    </citation>
    <scope>NUCLEOTIDE SEQUENCE [LARGE SCALE GENOMIC DNA]</scope>
    <source>
        <strain evidence="7 9">DSM 17137</strain>
    </source>
</reference>
<dbReference type="InterPro" id="IPR013762">
    <property type="entry name" value="Integrase-like_cat_sf"/>
</dbReference>
<dbReference type="InterPro" id="IPR011010">
    <property type="entry name" value="DNA_brk_join_enz"/>
</dbReference>
<dbReference type="PROSITE" id="PS51898">
    <property type="entry name" value="TYR_RECOMBINASE"/>
    <property type="match status" value="1"/>
</dbReference>
<dbReference type="Proteomes" id="UP000033608">
    <property type="component" value="Unassembled WGS sequence"/>
</dbReference>
<evidence type="ECO:0000313" key="7">
    <source>
        <dbReference type="EMBL" id="SHE88817.1"/>
    </source>
</evidence>
<dbReference type="AlphaFoldDB" id="A0A0F5LW73"/>
<dbReference type="PANTHER" id="PTHR30629">
    <property type="entry name" value="PROPHAGE INTEGRASE"/>
    <property type="match status" value="1"/>
</dbReference>
<dbReference type="GO" id="GO:0015074">
    <property type="term" value="P:DNA integration"/>
    <property type="evidence" value="ECO:0007669"/>
    <property type="project" value="UniProtKB-KW"/>
</dbReference>
<evidence type="ECO:0000313" key="6">
    <source>
        <dbReference type="EMBL" id="KKB86444.1"/>
    </source>
</evidence>
<evidence type="ECO:0000256" key="4">
    <source>
        <dbReference type="ARBA" id="ARBA00023172"/>
    </source>
</evidence>
<name>A0A0F5LW73_9HYPH</name>
<reference evidence="6 8" key="1">
    <citation type="submission" date="2015-03" db="EMBL/GenBank/DDBJ databases">
        <authorList>
            <person name="Hassan Y.I."/>
            <person name="Lepp D."/>
            <person name="Zhou T."/>
        </authorList>
    </citation>
    <scope>NUCLEOTIDE SEQUENCE [LARGE SCALE GENOMIC DNA]</scope>
    <source>
        <strain evidence="6 8">DSM 17137</strain>
    </source>
</reference>
<gene>
    <name evidence="7" type="ORF">SAMN02745223_01328</name>
    <name evidence="6" type="ORF">VW29_02470</name>
</gene>
<evidence type="ECO:0000313" key="8">
    <source>
        <dbReference type="Proteomes" id="UP000033608"/>
    </source>
</evidence>
<dbReference type="PATRIC" id="fig|1121477.3.peg.1549"/>
<keyword evidence="3" id="KW-0238">DNA-binding</keyword>
<dbReference type="EMBL" id="FQVC01000003">
    <property type="protein sequence ID" value="SHE88817.1"/>
    <property type="molecule type" value="Genomic_DNA"/>
</dbReference>
<evidence type="ECO:0000256" key="3">
    <source>
        <dbReference type="ARBA" id="ARBA00023125"/>
    </source>
</evidence>
<dbReference type="GO" id="GO:0003677">
    <property type="term" value="F:DNA binding"/>
    <property type="evidence" value="ECO:0007669"/>
    <property type="project" value="UniProtKB-KW"/>
</dbReference>
<dbReference type="InterPro" id="IPR002104">
    <property type="entry name" value="Integrase_catalytic"/>
</dbReference>
<dbReference type="PANTHER" id="PTHR30629:SF2">
    <property type="entry name" value="PROPHAGE INTEGRASE INTS-RELATED"/>
    <property type="match status" value="1"/>
</dbReference>
<protein>
    <submittedName>
        <fullName evidence="7">Phage integrase family protein</fullName>
    </submittedName>
</protein>
<dbReference type="Gene3D" id="1.10.443.10">
    <property type="entry name" value="Intergrase catalytic core"/>
    <property type="match status" value="1"/>
</dbReference>